<gene>
    <name evidence="2" type="ORF">EV190_11870</name>
</gene>
<name>A0A4R6UY34_9ACTN</name>
<dbReference type="InterPro" id="IPR004042">
    <property type="entry name" value="Intein_endonuc_central"/>
</dbReference>
<evidence type="ECO:0000313" key="3">
    <source>
        <dbReference type="Proteomes" id="UP000295281"/>
    </source>
</evidence>
<comment type="caution">
    <text evidence="2">The sequence shown here is derived from an EMBL/GenBank/DDBJ whole genome shotgun (WGS) entry which is preliminary data.</text>
</comment>
<feature type="domain" description="DOD-type homing endonuclease" evidence="1">
    <location>
        <begin position="59"/>
        <end position="216"/>
    </location>
</feature>
<evidence type="ECO:0000259" key="1">
    <source>
        <dbReference type="PROSITE" id="PS50819"/>
    </source>
</evidence>
<dbReference type="InterPro" id="IPR027434">
    <property type="entry name" value="Homing_endonucl"/>
</dbReference>
<keyword evidence="3" id="KW-1185">Reference proteome</keyword>
<sequence>MHRSGLSLSEVSRQTGVSRAAVRDWANHPEALTGRAGETCARCAPVPAFPEPNPAYSYLLGLYLGDGYLSYAGDPRKEVWALRIFCCDGWPGLIRECVDTLTAVLPGHRIGTVPKTGCTEVVARWKHWPCYFPQHGPGKKHERRIELAPWQCDIVDRFPENLVRGLIHSDGCRITNRVKRTVAGREKWYEYPRYFFSNRSQDILELLGFNLDRLGVEWKMANTGNLSVAERDSVAFLDSFIGPKH</sequence>
<evidence type="ECO:0000313" key="2">
    <source>
        <dbReference type="EMBL" id="TDQ48534.1"/>
    </source>
</evidence>
<dbReference type="AlphaFoldDB" id="A0A4R6UY34"/>
<reference evidence="2 3" key="1">
    <citation type="submission" date="2019-03" db="EMBL/GenBank/DDBJ databases">
        <title>Genomic Encyclopedia of Type Strains, Phase IV (KMG-IV): sequencing the most valuable type-strain genomes for metagenomic binning, comparative biology and taxonomic classification.</title>
        <authorList>
            <person name="Goeker M."/>
        </authorList>
    </citation>
    <scope>NUCLEOTIDE SEQUENCE [LARGE SCALE GENOMIC DNA]</scope>
    <source>
        <strain evidence="2 3">DSM 46770</strain>
    </source>
</reference>
<dbReference type="EMBL" id="SNYN01000018">
    <property type="protein sequence ID" value="TDQ48534.1"/>
    <property type="molecule type" value="Genomic_DNA"/>
</dbReference>
<dbReference type="Gene3D" id="3.10.28.10">
    <property type="entry name" value="Homing endonucleases"/>
    <property type="match status" value="1"/>
</dbReference>
<dbReference type="PROSITE" id="PS50819">
    <property type="entry name" value="INTEIN_ENDONUCLEASE"/>
    <property type="match status" value="1"/>
</dbReference>
<dbReference type="GO" id="GO:0004519">
    <property type="term" value="F:endonuclease activity"/>
    <property type="evidence" value="ECO:0007669"/>
    <property type="project" value="InterPro"/>
</dbReference>
<accession>A0A4R6UY34</accession>
<protein>
    <recommendedName>
        <fullName evidence="1">DOD-type homing endonuclease domain-containing protein</fullName>
    </recommendedName>
</protein>
<proteinExistence type="predicted"/>
<dbReference type="Proteomes" id="UP000295281">
    <property type="component" value="Unassembled WGS sequence"/>
</dbReference>
<organism evidence="2 3">
    <name type="scientific">Actinorugispora endophytica</name>
    <dbReference type="NCBI Taxonomy" id="1605990"/>
    <lineage>
        <taxon>Bacteria</taxon>
        <taxon>Bacillati</taxon>
        <taxon>Actinomycetota</taxon>
        <taxon>Actinomycetes</taxon>
        <taxon>Streptosporangiales</taxon>
        <taxon>Nocardiopsidaceae</taxon>
        <taxon>Actinorugispora</taxon>
    </lineage>
</organism>